<dbReference type="SMART" id="SM00388">
    <property type="entry name" value="HisKA"/>
    <property type="match status" value="1"/>
</dbReference>
<reference evidence="12" key="1">
    <citation type="submission" date="2018-05" db="EMBL/GenBank/DDBJ databases">
        <authorList>
            <person name="Du Z."/>
            <person name="Wang X."/>
        </authorList>
    </citation>
    <scope>NUCLEOTIDE SEQUENCE [LARGE SCALE GENOMIC DNA]</scope>
    <source>
        <strain evidence="12">WDS4C29</strain>
    </source>
</reference>
<dbReference type="InterPro" id="IPR050736">
    <property type="entry name" value="Sensor_HK_Regulatory"/>
</dbReference>
<dbReference type="PROSITE" id="PS50112">
    <property type="entry name" value="PAS"/>
    <property type="match status" value="1"/>
</dbReference>
<dbReference type="Pfam" id="PF02518">
    <property type="entry name" value="HATPase_c"/>
    <property type="match status" value="1"/>
</dbReference>
<evidence type="ECO:0000256" key="5">
    <source>
        <dbReference type="ARBA" id="ARBA00022777"/>
    </source>
</evidence>
<dbReference type="InterPro" id="IPR000014">
    <property type="entry name" value="PAS"/>
</dbReference>
<keyword evidence="3" id="KW-0597">Phosphoprotein</keyword>
<dbReference type="Gene3D" id="1.10.287.130">
    <property type="match status" value="1"/>
</dbReference>
<dbReference type="SMART" id="SM00091">
    <property type="entry name" value="PAS"/>
    <property type="match status" value="2"/>
</dbReference>
<dbReference type="InterPro" id="IPR036890">
    <property type="entry name" value="HATPase_C_sf"/>
</dbReference>
<dbReference type="Pfam" id="PF13426">
    <property type="entry name" value="PAS_9"/>
    <property type="match status" value="1"/>
</dbReference>
<dbReference type="OrthoDB" id="7179697at2"/>
<evidence type="ECO:0000313" key="11">
    <source>
        <dbReference type="EMBL" id="PWG16974.1"/>
    </source>
</evidence>
<evidence type="ECO:0000256" key="3">
    <source>
        <dbReference type="ARBA" id="ARBA00022553"/>
    </source>
</evidence>
<dbReference type="AlphaFoldDB" id="A0A2V1P554"/>
<feature type="domain" description="Histidine kinase" evidence="8">
    <location>
        <begin position="338"/>
        <end position="557"/>
    </location>
</feature>
<evidence type="ECO:0000256" key="6">
    <source>
        <dbReference type="ARBA" id="ARBA00023012"/>
    </source>
</evidence>
<feature type="transmembrane region" description="Helical" evidence="7">
    <location>
        <begin position="29"/>
        <end position="49"/>
    </location>
</feature>
<dbReference type="SUPFAM" id="SSF47384">
    <property type="entry name" value="Homodimeric domain of signal transducing histidine kinase"/>
    <property type="match status" value="1"/>
</dbReference>
<keyword evidence="12" id="KW-1185">Reference proteome</keyword>
<evidence type="ECO:0000256" key="7">
    <source>
        <dbReference type="SAM" id="Phobius"/>
    </source>
</evidence>
<dbReference type="EMBL" id="QETF01000008">
    <property type="protein sequence ID" value="PWG16974.1"/>
    <property type="molecule type" value="Genomic_DNA"/>
</dbReference>
<dbReference type="InterPro" id="IPR000700">
    <property type="entry name" value="PAS-assoc_C"/>
</dbReference>
<evidence type="ECO:0000256" key="4">
    <source>
        <dbReference type="ARBA" id="ARBA00022679"/>
    </source>
</evidence>
<dbReference type="InterPro" id="IPR003661">
    <property type="entry name" value="HisK_dim/P_dom"/>
</dbReference>
<dbReference type="InterPro" id="IPR003594">
    <property type="entry name" value="HATPase_dom"/>
</dbReference>
<keyword evidence="7" id="KW-0812">Transmembrane</keyword>
<evidence type="ECO:0000313" key="12">
    <source>
        <dbReference type="Proteomes" id="UP000245293"/>
    </source>
</evidence>
<evidence type="ECO:0000259" key="9">
    <source>
        <dbReference type="PROSITE" id="PS50112"/>
    </source>
</evidence>
<keyword evidence="7" id="KW-1133">Transmembrane helix</keyword>
<evidence type="ECO:0000256" key="1">
    <source>
        <dbReference type="ARBA" id="ARBA00000085"/>
    </source>
</evidence>
<comment type="catalytic activity">
    <reaction evidence="1">
        <text>ATP + protein L-histidine = ADP + protein N-phospho-L-histidine.</text>
        <dbReference type="EC" id="2.7.13.3"/>
    </reaction>
</comment>
<gene>
    <name evidence="11" type="ORF">DFK10_09405</name>
</gene>
<dbReference type="GO" id="GO:0000155">
    <property type="term" value="F:phosphorelay sensor kinase activity"/>
    <property type="evidence" value="ECO:0007669"/>
    <property type="project" value="InterPro"/>
</dbReference>
<keyword evidence="7" id="KW-0472">Membrane</keyword>
<dbReference type="Proteomes" id="UP000245293">
    <property type="component" value="Unassembled WGS sequence"/>
</dbReference>
<dbReference type="Gene3D" id="3.30.565.10">
    <property type="entry name" value="Histidine kinase-like ATPase, C-terminal domain"/>
    <property type="match status" value="1"/>
</dbReference>
<dbReference type="FunFam" id="3.30.565.10:FF:000006">
    <property type="entry name" value="Sensor histidine kinase WalK"/>
    <property type="match status" value="1"/>
</dbReference>
<dbReference type="SMART" id="SM00387">
    <property type="entry name" value="HATPase_c"/>
    <property type="match status" value="1"/>
</dbReference>
<feature type="domain" description="PAC" evidence="10">
    <location>
        <begin position="165"/>
        <end position="217"/>
    </location>
</feature>
<dbReference type="InterPro" id="IPR035965">
    <property type="entry name" value="PAS-like_dom_sf"/>
</dbReference>
<dbReference type="InterPro" id="IPR005467">
    <property type="entry name" value="His_kinase_dom"/>
</dbReference>
<dbReference type="Pfam" id="PF00512">
    <property type="entry name" value="HisKA"/>
    <property type="match status" value="1"/>
</dbReference>
<dbReference type="PROSITE" id="PS50113">
    <property type="entry name" value="PAC"/>
    <property type="match status" value="1"/>
</dbReference>
<dbReference type="PROSITE" id="PS50109">
    <property type="entry name" value="HIS_KIN"/>
    <property type="match status" value="1"/>
</dbReference>
<dbReference type="PANTHER" id="PTHR43711:SF1">
    <property type="entry name" value="HISTIDINE KINASE 1"/>
    <property type="match status" value="1"/>
</dbReference>
<dbReference type="SUPFAM" id="SSF55785">
    <property type="entry name" value="PYP-like sensor domain (PAS domain)"/>
    <property type="match status" value="2"/>
</dbReference>
<dbReference type="Gene3D" id="3.30.450.20">
    <property type="entry name" value="PAS domain"/>
    <property type="match status" value="2"/>
</dbReference>
<dbReference type="SUPFAM" id="SSF55874">
    <property type="entry name" value="ATPase domain of HSP90 chaperone/DNA topoisomerase II/histidine kinase"/>
    <property type="match status" value="1"/>
</dbReference>
<dbReference type="CDD" id="cd00075">
    <property type="entry name" value="HATPase"/>
    <property type="match status" value="1"/>
</dbReference>
<keyword evidence="5" id="KW-0418">Kinase</keyword>
<evidence type="ECO:0000256" key="2">
    <source>
        <dbReference type="ARBA" id="ARBA00012438"/>
    </source>
</evidence>
<keyword evidence="6" id="KW-0902">Two-component regulatory system</keyword>
<accession>A0A2V1P554</accession>
<keyword evidence="4" id="KW-0808">Transferase</keyword>
<feature type="transmembrane region" description="Helical" evidence="7">
    <location>
        <begin position="55"/>
        <end position="74"/>
    </location>
</feature>
<organism evidence="11 12">
    <name type="scientific">Salibaculum griseiflavum</name>
    <dbReference type="NCBI Taxonomy" id="1914409"/>
    <lineage>
        <taxon>Bacteria</taxon>
        <taxon>Pseudomonadati</taxon>
        <taxon>Pseudomonadota</taxon>
        <taxon>Alphaproteobacteria</taxon>
        <taxon>Rhodobacterales</taxon>
        <taxon>Roseobacteraceae</taxon>
        <taxon>Salibaculum</taxon>
    </lineage>
</organism>
<dbReference type="PANTHER" id="PTHR43711">
    <property type="entry name" value="TWO-COMPONENT HISTIDINE KINASE"/>
    <property type="match status" value="1"/>
</dbReference>
<sequence length="576" mass="63496">MHADGVVMMSEQAIETTSGPLGQKCRRPLAVLVGAFAAGSVFAGLLNMAPSSSAAWGSTLTYALLFGVLGVAVYRRNKILELQRDLVRQQAQEIQLTHAALNNHALVCLTDPDGKIASVNENFSAKFGYRQEDLIGRHISIIYPDGDEDATMLEVRRSLARGEIWTGESEEVTAEGTKVFMRCTIVPMLDEAGKLVKTVSIRTDNTEYRRAEKARFLKSLFDHLQDEVYIFRTDSLQMVYANHRALEASNWSAKDIDAKTIIDADSQMNAAAFRAHVAPLMRGDRDSVSIEVMRGDRAGEIRTRLVRSDDGELLFVSVLRDTTERMETERARLESVSVVSHELRTPLTSIKGALRLLGSGAMGDFDAQAKSVLDIAERNTETLLLIVNDILDLEKIRAGKMRLEKSDVDLVSFLNDVVEMNTGYGAEFQVDFDFSTRLDTAMARLAPERMMQVFANLLSNAAKYSPTNDTVRVGLEDDGEYWQVSVTDRGPGIPESARETVFESFGQVQNTDGKTRKGTGLGMAIARKIVLAHGGEIDFESEPGHGTTFYVRLRKPHLEADLGQGDTETASLSDVA</sequence>
<dbReference type="EC" id="2.7.13.3" evidence="2"/>
<feature type="domain" description="PAS" evidence="9">
    <location>
        <begin position="109"/>
        <end position="162"/>
    </location>
</feature>
<protein>
    <recommendedName>
        <fullName evidence="2">histidine kinase</fullName>
        <ecNumber evidence="2">2.7.13.3</ecNumber>
    </recommendedName>
</protein>
<dbReference type="InterPro" id="IPR004358">
    <property type="entry name" value="Sig_transdc_His_kin-like_C"/>
</dbReference>
<name>A0A2V1P554_9RHOB</name>
<dbReference type="NCBIfam" id="TIGR00229">
    <property type="entry name" value="sensory_box"/>
    <property type="match status" value="1"/>
</dbReference>
<dbReference type="InterPro" id="IPR036097">
    <property type="entry name" value="HisK_dim/P_sf"/>
</dbReference>
<dbReference type="PRINTS" id="PR00344">
    <property type="entry name" value="BCTRLSENSOR"/>
</dbReference>
<evidence type="ECO:0000259" key="8">
    <source>
        <dbReference type="PROSITE" id="PS50109"/>
    </source>
</evidence>
<comment type="caution">
    <text evidence="11">The sequence shown here is derived from an EMBL/GenBank/DDBJ whole genome shotgun (WGS) entry which is preliminary data.</text>
</comment>
<dbReference type="CDD" id="cd00130">
    <property type="entry name" value="PAS"/>
    <property type="match status" value="1"/>
</dbReference>
<proteinExistence type="predicted"/>
<evidence type="ECO:0000259" key="10">
    <source>
        <dbReference type="PROSITE" id="PS50113"/>
    </source>
</evidence>
<dbReference type="CDD" id="cd00082">
    <property type="entry name" value="HisKA"/>
    <property type="match status" value="1"/>
</dbReference>